<evidence type="ECO:0000256" key="3">
    <source>
        <dbReference type="ARBA" id="ARBA00022912"/>
    </source>
</evidence>
<dbReference type="PROSITE" id="PS01032">
    <property type="entry name" value="PPM_1"/>
    <property type="match status" value="1"/>
</dbReference>
<comment type="similarity">
    <text evidence="4">Belongs to the PP2C family.</text>
</comment>
<keyword evidence="2 4" id="KW-0378">Hydrolase</keyword>
<dbReference type="CDD" id="cd00143">
    <property type="entry name" value="PP2Cc"/>
    <property type="match status" value="1"/>
</dbReference>
<feature type="domain" description="PPM-type phosphatase" evidence="5">
    <location>
        <begin position="9"/>
        <end position="321"/>
    </location>
</feature>
<evidence type="ECO:0000256" key="2">
    <source>
        <dbReference type="ARBA" id="ARBA00022801"/>
    </source>
</evidence>
<dbReference type="PROSITE" id="PS51746">
    <property type="entry name" value="PPM_2"/>
    <property type="match status" value="1"/>
</dbReference>
<dbReference type="SUPFAM" id="SSF81606">
    <property type="entry name" value="PP2C-like"/>
    <property type="match status" value="1"/>
</dbReference>
<dbReference type="Proteomes" id="UP001642409">
    <property type="component" value="Unassembled WGS sequence"/>
</dbReference>
<dbReference type="InterPro" id="IPR015655">
    <property type="entry name" value="PP2C"/>
</dbReference>
<name>A0AA86PYF8_9EUKA</name>
<proteinExistence type="inferred from homology"/>
<dbReference type="PANTHER" id="PTHR47992">
    <property type="entry name" value="PROTEIN PHOSPHATASE"/>
    <property type="match status" value="1"/>
</dbReference>
<dbReference type="AlphaFoldDB" id="A0AA86PYF8"/>
<dbReference type="InterPro" id="IPR000222">
    <property type="entry name" value="PP2C_BS"/>
</dbReference>
<organism evidence="6">
    <name type="scientific">Hexamita inflata</name>
    <dbReference type="NCBI Taxonomy" id="28002"/>
    <lineage>
        <taxon>Eukaryota</taxon>
        <taxon>Metamonada</taxon>
        <taxon>Diplomonadida</taxon>
        <taxon>Hexamitidae</taxon>
        <taxon>Hexamitinae</taxon>
        <taxon>Hexamita</taxon>
    </lineage>
</organism>
<dbReference type="InterPro" id="IPR036457">
    <property type="entry name" value="PPM-type-like_dom_sf"/>
</dbReference>
<reference evidence="6" key="1">
    <citation type="submission" date="2023-06" db="EMBL/GenBank/DDBJ databases">
        <authorList>
            <person name="Kurt Z."/>
        </authorList>
    </citation>
    <scope>NUCLEOTIDE SEQUENCE</scope>
</reference>
<evidence type="ECO:0000259" key="5">
    <source>
        <dbReference type="PROSITE" id="PS51746"/>
    </source>
</evidence>
<sequence length="321" mass="36315">MLRITSVYGIGHAEDQNSRFRKTMEDATVMIDKFGNNPDLGYFAVFDGHGGPEASKTAAESVHKILIDELVRQQMPNQEDSSISLSPTSPKLPASSKIDLDQNFDYTELFKRAILKADQYMKEKGHVYVGCTACICFVSKNFFTLINVGDSRAVLSTNGIAQRLTVDHKAADKNEQVRIKNAGGGIVMGRVNGFISVSRALGDWCIKTLVISEPDVFRIDRQQKDEFIILACDGIWDVLNDQQAVDVVKNAQKNAEVHKEQPVNLKTLPQDLDHRITLAFQYQCQKNQDRCENNMICYQIKMYQIKIFNYNNTFETYPVQQ</sequence>
<evidence type="ECO:0000256" key="1">
    <source>
        <dbReference type="ARBA" id="ARBA00022723"/>
    </source>
</evidence>
<accession>A0AA86PYF8</accession>
<dbReference type="SMART" id="SM00332">
    <property type="entry name" value="PP2Cc"/>
    <property type="match status" value="1"/>
</dbReference>
<keyword evidence="8" id="KW-1185">Reference proteome</keyword>
<dbReference type="Gene3D" id="3.60.40.10">
    <property type="entry name" value="PPM-type phosphatase domain"/>
    <property type="match status" value="1"/>
</dbReference>
<reference evidence="7 8" key="2">
    <citation type="submission" date="2024-07" db="EMBL/GenBank/DDBJ databases">
        <authorList>
            <person name="Akdeniz Z."/>
        </authorList>
    </citation>
    <scope>NUCLEOTIDE SEQUENCE [LARGE SCALE GENOMIC DNA]</scope>
</reference>
<evidence type="ECO:0000313" key="6">
    <source>
        <dbReference type="EMBL" id="CAI9943262.1"/>
    </source>
</evidence>
<dbReference type="EMBL" id="CAXDID020000147">
    <property type="protein sequence ID" value="CAL6040947.1"/>
    <property type="molecule type" value="Genomic_DNA"/>
</dbReference>
<evidence type="ECO:0000313" key="7">
    <source>
        <dbReference type="EMBL" id="CAL6040947.1"/>
    </source>
</evidence>
<dbReference type="InterPro" id="IPR001932">
    <property type="entry name" value="PPM-type_phosphatase-like_dom"/>
</dbReference>
<protein>
    <submittedName>
        <fullName evidence="6">Serine/threonine-protein phosphatase 2C</fullName>
    </submittedName>
    <submittedName>
        <fullName evidence="7">Serine/threonine-protein_phosphatase 2C</fullName>
    </submittedName>
</protein>
<evidence type="ECO:0000256" key="4">
    <source>
        <dbReference type="RuleBase" id="RU003465"/>
    </source>
</evidence>
<dbReference type="GO" id="GO:0004722">
    <property type="term" value="F:protein serine/threonine phosphatase activity"/>
    <property type="evidence" value="ECO:0007669"/>
    <property type="project" value="InterPro"/>
</dbReference>
<keyword evidence="1" id="KW-0479">Metal-binding</keyword>
<evidence type="ECO:0000313" key="8">
    <source>
        <dbReference type="Proteomes" id="UP001642409"/>
    </source>
</evidence>
<comment type="caution">
    <text evidence="6">The sequence shown here is derived from an EMBL/GenBank/DDBJ whole genome shotgun (WGS) entry which is preliminary data.</text>
</comment>
<dbReference type="Pfam" id="PF00481">
    <property type="entry name" value="PP2C"/>
    <property type="match status" value="1"/>
</dbReference>
<gene>
    <name evidence="6" type="ORF">HINF_LOCUS30907</name>
    <name evidence="7" type="ORF">HINF_LOCUS38600</name>
</gene>
<dbReference type="EMBL" id="CATOUU010000714">
    <property type="protein sequence ID" value="CAI9943262.1"/>
    <property type="molecule type" value="Genomic_DNA"/>
</dbReference>
<dbReference type="GO" id="GO:0046872">
    <property type="term" value="F:metal ion binding"/>
    <property type="evidence" value="ECO:0007669"/>
    <property type="project" value="UniProtKB-KW"/>
</dbReference>
<keyword evidence="3 4" id="KW-0904">Protein phosphatase</keyword>